<organism evidence="1 2">
    <name type="scientific">Ancylostoma caninum</name>
    <name type="common">Dog hookworm</name>
    <dbReference type="NCBI Taxonomy" id="29170"/>
    <lineage>
        <taxon>Eukaryota</taxon>
        <taxon>Metazoa</taxon>
        <taxon>Ecdysozoa</taxon>
        <taxon>Nematoda</taxon>
        <taxon>Chromadorea</taxon>
        <taxon>Rhabditida</taxon>
        <taxon>Rhabditina</taxon>
        <taxon>Rhabditomorpha</taxon>
        <taxon>Strongyloidea</taxon>
        <taxon>Ancylostomatidae</taxon>
        <taxon>Ancylostomatinae</taxon>
        <taxon>Ancylostoma</taxon>
    </lineage>
</organism>
<proteinExistence type="predicted"/>
<comment type="caution">
    <text evidence="1">The sequence shown here is derived from an EMBL/GenBank/DDBJ whole genome shotgun (WGS) entry which is preliminary data.</text>
</comment>
<evidence type="ECO:0000313" key="2">
    <source>
        <dbReference type="Proteomes" id="UP000252519"/>
    </source>
</evidence>
<keyword evidence="2" id="KW-1185">Reference proteome</keyword>
<reference evidence="1 2" key="1">
    <citation type="submission" date="2014-10" db="EMBL/GenBank/DDBJ databases">
        <title>Draft genome of the hookworm Ancylostoma caninum.</title>
        <authorList>
            <person name="Mitreva M."/>
        </authorList>
    </citation>
    <scope>NUCLEOTIDE SEQUENCE [LARGE SCALE GENOMIC DNA]</scope>
    <source>
        <strain evidence="1 2">Baltimore</strain>
    </source>
</reference>
<dbReference type="EMBL" id="JOJR01000698">
    <property type="protein sequence ID" value="RCN35128.1"/>
    <property type="molecule type" value="Genomic_DNA"/>
</dbReference>
<dbReference type="AlphaFoldDB" id="A0A368FUI1"/>
<accession>A0A368FUI1</accession>
<evidence type="ECO:0000313" key="1">
    <source>
        <dbReference type="EMBL" id="RCN35128.1"/>
    </source>
</evidence>
<name>A0A368FUI1_ANCCA</name>
<dbReference type="Proteomes" id="UP000252519">
    <property type="component" value="Unassembled WGS sequence"/>
</dbReference>
<sequence length="83" mass="9602">MIKYLGWENDENRIRVRLPGPDPYGAVARLAWQCSRLGQRNERQLENHQNACARVASVPSVRQVERTRIHEQARIFVICLSSS</sequence>
<protein>
    <submittedName>
        <fullName evidence="1">Uncharacterized protein</fullName>
    </submittedName>
</protein>
<gene>
    <name evidence="1" type="ORF">ANCCAN_19022</name>
</gene>